<evidence type="ECO:0000259" key="4">
    <source>
        <dbReference type="PROSITE" id="PS51762"/>
    </source>
</evidence>
<dbReference type="GO" id="GO:0004553">
    <property type="term" value="F:hydrolase activity, hydrolyzing O-glycosyl compounds"/>
    <property type="evidence" value="ECO:0007669"/>
    <property type="project" value="InterPro"/>
</dbReference>
<comment type="caution">
    <text evidence="5">The sequence shown here is derived from an EMBL/GenBank/DDBJ whole genome shotgun (WGS) entry which is preliminary data.</text>
</comment>
<dbReference type="InterPro" id="IPR013320">
    <property type="entry name" value="ConA-like_dom_sf"/>
</dbReference>
<evidence type="ECO:0000256" key="3">
    <source>
        <dbReference type="SAM" id="Phobius"/>
    </source>
</evidence>
<gene>
    <name evidence="5" type="ORF">BCR37DRAFT_377235</name>
</gene>
<reference evidence="5 6" key="1">
    <citation type="submission" date="2016-07" db="EMBL/GenBank/DDBJ databases">
        <title>Pervasive Adenine N6-methylation of Active Genes in Fungi.</title>
        <authorList>
            <consortium name="DOE Joint Genome Institute"/>
            <person name="Mondo S.J."/>
            <person name="Dannebaum R.O."/>
            <person name="Kuo R.C."/>
            <person name="Labutti K."/>
            <person name="Haridas S."/>
            <person name="Kuo A."/>
            <person name="Salamov A."/>
            <person name="Ahrendt S.R."/>
            <person name="Lipzen A."/>
            <person name="Sullivan W."/>
            <person name="Andreopoulos W.B."/>
            <person name="Clum A."/>
            <person name="Lindquist E."/>
            <person name="Daum C."/>
            <person name="Ramamoorthy G.K."/>
            <person name="Gryganskyi A."/>
            <person name="Culley D."/>
            <person name="Magnuson J.K."/>
            <person name="James T.Y."/>
            <person name="O'Malley M.A."/>
            <person name="Stajich J.E."/>
            <person name="Spatafora J.W."/>
            <person name="Visel A."/>
            <person name="Grigoriev I.V."/>
        </authorList>
    </citation>
    <scope>NUCLEOTIDE SEQUENCE [LARGE SCALE GENOMIC DNA]</scope>
    <source>
        <strain evidence="5 6">12-1054</strain>
    </source>
</reference>
<keyword evidence="3" id="KW-1133">Transmembrane helix</keyword>
<dbReference type="InterPro" id="IPR000757">
    <property type="entry name" value="Beta-glucanase-like"/>
</dbReference>
<dbReference type="PANTHER" id="PTHR10963">
    <property type="entry name" value="GLYCOSYL HYDROLASE-RELATED"/>
    <property type="match status" value="1"/>
</dbReference>
<dbReference type="Pfam" id="PF00722">
    <property type="entry name" value="Glyco_hydro_16"/>
    <property type="match status" value="1"/>
</dbReference>
<accession>A0A1Y2FNH1</accession>
<sequence length="415" mass="47565">MSVTLEYSDKFPSESSSVQDVPPMELGGRRHAQFVSRKIKGPVEKPWKDRKVPRSEKWSNYIIWAGWVVGLLVAAAFAYLETAKYDKHQWCLVFEDNFDTFNMDTWNHDIGLGGWGVSSFEWTTADPENSWVENGALHMKPTLNDPNQYKEGDMVNLTATGECTAPYDAIDDPCVAYVNSTQGRSINPFKSSRLTTKDKFSFMYGKIEMRAKMPQGDWLWAAFWMLPTTNTYGGWPFSGEIDIIEMRGNNYTYVFAGGFPAGNNVMNSAIHAGVSYDAHIHQTQKALGSEWHIYGMIWTEKYIKTYIDNELRTVIRVDFEQGALFQQGQSSNLSAPFDQEFYLILNNAVGSANRYFSEEQGSPDKPWQDGSLRLGGMREMYEHRDLWLPSWENGRSEMVIDYIKVWQDCSKTKKR</sequence>
<dbReference type="STRING" id="56484.A0A1Y2FNH1"/>
<keyword evidence="6" id="KW-1185">Reference proteome</keyword>
<evidence type="ECO:0000256" key="1">
    <source>
        <dbReference type="ARBA" id="ARBA00006865"/>
    </source>
</evidence>
<dbReference type="OMA" id="HCTNDAF"/>
<name>A0A1Y2FNH1_PROLT</name>
<keyword evidence="3" id="KW-0472">Membrane</keyword>
<dbReference type="Gene3D" id="2.60.120.200">
    <property type="match status" value="1"/>
</dbReference>
<dbReference type="OrthoDB" id="4781at2759"/>
<feature type="transmembrane region" description="Helical" evidence="3">
    <location>
        <begin position="61"/>
        <end position="80"/>
    </location>
</feature>
<dbReference type="GO" id="GO:0005975">
    <property type="term" value="P:carbohydrate metabolic process"/>
    <property type="evidence" value="ECO:0007669"/>
    <property type="project" value="InterPro"/>
</dbReference>
<comment type="similarity">
    <text evidence="1">Belongs to the glycosyl hydrolase 16 family.</text>
</comment>
<feature type="domain" description="GH16" evidence="4">
    <location>
        <begin position="45"/>
        <end position="411"/>
    </location>
</feature>
<dbReference type="EMBL" id="MCFI01000004">
    <property type="protein sequence ID" value="ORY85560.1"/>
    <property type="molecule type" value="Genomic_DNA"/>
</dbReference>
<keyword evidence="5" id="KW-0430">Lectin</keyword>
<dbReference type="GeneID" id="63785365"/>
<proteinExistence type="inferred from homology"/>
<dbReference type="RefSeq" id="XP_040727042.1">
    <property type="nucleotide sequence ID" value="XM_040868766.1"/>
</dbReference>
<feature type="region of interest" description="Disordered" evidence="2">
    <location>
        <begin position="1"/>
        <end position="22"/>
    </location>
</feature>
<dbReference type="InterPro" id="IPR050546">
    <property type="entry name" value="Glycosyl_Hydrlase_16"/>
</dbReference>
<evidence type="ECO:0000313" key="5">
    <source>
        <dbReference type="EMBL" id="ORY85560.1"/>
    </source>
</evidence>
<dbReference type="AlphaFoldDB" id="A0A1Y2FNH1"/>
<evidence type="ECO:0000256" key="2">
    <source>
        <dbReference type="SAM" id="MobiDB-lite"/>
    </source>
</evidence>
<protein>
    <submittedName>
        <fullName evidence="5">Concanavalin A-like lectin/glucanase domain-containing protein</fullName>
    </submittedName>
</protein>
<dbReference type="GO" id="GO:0030246">
    <property type="term" value="F:carbohydrate binding"/>
    <property type="evidence" value="ECO:0007669"/>
    <property type="project" value="UniProtKB-KW"/>
</dbReference>
<dbReference type="PANTHER" id="PTHR10963:SF55">
    <property type="entry name" value="GLYCOSIDE HYDROLASE FAMILY 16 PROTEIN"/>
    <property type="match status" value="1"/>
</dbReference>
<dbReference type="SUPFAM" id="SSF49899">
    <property type="entry name" value="Concanavalin A-like lectins/glucanases"/>
    <property type="match status" value="1"/>
</dbReference>
<evidence type="ECO:0000313" key="6">
    <source>
        <dbReference type="Proteomes" id="UP000193685"/>
    </source>
</evidence>
<keyword evidence="3" id="KW-0812">Transmembrane</keyword>
<organism evidence="5 6">
    <name type="scientific">Protomyces lactucae-debilis</name>
    <dbReference type="NCBI Taxonomy" id="2754530"/>
    <lineage>
        <taxon>Eukaryota</taxon>
        <taxon>Fungi</taxon>
        <taxon>Dikarya</taxon>
        <taxon>Ascomycota</taxon>
        <taxon>Taphrinomycotina</taxon>
        <taxon>Taphrinomycetes</taxon>
        <taxon>Taphrinales</taxon>
        <taxon>Protomycetaceae</taxon>
        <taxon>Protomyces</taxon>
    </lineage>
</organism>
<dbReference type="Proteomes" id="UP000193685">
    <property type="component" value="Unassembled WGS sequence"/>
</dbReference>
<dbReference type="PROSITE" id="PS51762">
    <property type="entry name" value="GH16_2"/>
    <property type="match status" value="1"/>
</dbReference>